<dbReference type="Gene3D" id="1.25.40.10">
    <property type="entry name" value="Tetratricopeptide repeat domain"/>
    <property type="match status" value="1"/>
</dbReference>
<dbReference type="InterPro" id="IPR011990">
    <property type="entry name" value="TPR-like_helical_dom_sf"/>
</dbReference>
<evidence type="ECO:0000313" key="6">
    <source>
        <dbReference type="Proteomes" id="UP000315525"/>
    </source>
</evidence>
<dbReference type="Gene3D" id="3.40.50.1820">
    <property type="entry name" value="alpha/beta hydrolase"/>
    <property type="match status" value="1"/>
</dbReference>
<dbReference type="InterPro" id="IPR029058">
    <property type="entry name" value="AB_hydrolase_fold"/>
</dbReference>
<evidence type="ECO:0000256" key="1">
    <source>
        <dbReference type="ARBA" id="ARBA00022729"/>
    </source>
</evidence>
<evidence type="ECO:0000256" key="2">
    <source>
        <dbReference type="ARBA" id="ARBA00022801"/>
    </source>
</evidence>
<evidence type="ECO:0000256" key="3">
    <source>
        <dbReference type="SAM" id="SignalP"/>
    </source>
</evidence>
<dbReference type="SUPFAM" id="SSF53474">
    <property type="entry name" value="alpha/beta-Hydrolases"/>
    <property type="match status" value="1"/>
</dbReference>
<accession>A0A523UWK9</accession>
<protein>
    <recommendedName>
        <fullName evidence="4">Phospholipase/carboxylesterase/thioesterase domain-containing protein</fullName>
    </recommendedName>
</protein>
<proteinExistence type="predicted"/>
<dbReference type="NCBIfam" id="NF047558">
    <property type="entry name" value="TPR_END_plus"/>
    <property type="match status" value="1"/>
</dbReference>
<dbReference type="AlphaFoldDB" id="A0A523UWK9"/>
<evidence type="ECO:0000259" key="4">
    <source>
        <dbReference type="Pfam" id="PF02230"/>
    </source>
</evidence>
<comment type="caution">
    <text evidence="5">The sequence shown here is derived from an EMBL/GenBank/DDBJ whole genome shotgun (WGS) entry which is preliminary data.</text>
</comment>
<name>A0A523UWK9_UNCT6</name>
<feature type="chain" id="PRO_5021977833" description="Phospholipase/carboxylesterase/thioesterase domain-containing protein" evidence="3">
    <location>
        <begin position="25"/>
        <end position="383"/>
    </location>
</feature>
<dbReference type="EMBL" id="SOJN01000038">
    <property type="protein sequence ID" value="TET46922.1"/>
    <property type="molecule type" value="Genomic_DNA"/>
</dbReference>
<feature type="signal peptide" evidence="3">
    <location>
        <begin position="1"/>
        <end position="24"/>
    </location>
</feature>
<dbReference type="InterPro" id="IPR003140">
    <property type="entry name" value="PLipase/COase/thioEstase"/>
</dbReference>
<organism evidence="5 6">
    <name type="scientific">candidate division TA06 bacterium</name>
    <dbReference type="NCBI Taxonomy" id="2250710"/>
    <lineage>
        <taxon>Bacteria</taxon>
        <taxon>Bacteria division TA06</taxon>
    </lineage>
</organism>
<gene>
    <name evidence="5" type="ORF">E3J62_02870</name>
</gene>
<dbReference type="SUPFAM" id="SSF48452">
    <property type="entry name" value="TPR-like"/>
    <property type="match status" value="1"/>
</dbReference>
<dbReference type="PANTHER" id="PTHR43037:SF5">
    <property type="entry name" value="FERULOYL ESTERASE"/>
    <property type="match status" value="1"/>
</dbReference>
<evidence type="ECO:0000313" key="5">
    <source>
        <dbReference type="EMBL" id="TET46922.1"/>
    </source>
</evidence>
<feature type="domain" description="Phospholipase/carboxylesterase/thioesterase" evidence="4">
    <location>
        <begin position="188"/>
        <end position="380"/>
    </location>
</feature>
<dbReference type="GO" id="GO:0016787">
    <property type="term" value="F:hydrolase activity"/>
    <property type="evidence" value="ECO:0007669"/>
    <property type="project" value="UniProtKB-KW"/>
</dbReference>
<sequence length="383" mass="43394">MRTLCEWIGIFCLLCVAFSFPAFSEPPQTEKAVDVDWSRPEIIDPFREDIGDFLDVDLRDYAKKAYDAYQSKDIEEAARYYLVFLRYDINNANSIYNLACCYGLLGKDTLAAKYVERSVTAGFEDIEHIKEDPDFDKVRGKKVFDAVVDSIASQIKRKTEALGNIIHVDAPALFKCRIRLPEDYDSTKSYPLLVGLHGLGSNPDRFITLWEKFGKPDFIYASPQAPYPFSSGKEIGYSWRLWGPGQKGLGKKTSAMSDDYVALVVENLRKRYKIDEAYLLGFSQGCAQTYTTGLRYSPLFKGLICFGGWLDEDWLTDTSVKGAKGLRVFIAHGTEDGVVEHEAGIKAKDFLTKYGYDVTSYDFEGGHRVPEEAAKKAIEWMRR</sequence>
<keyword evidence="1 3" id="KW-0732">Signal</keyword>
<dbReference type="PANTHER" id="PTHR43037">
    <property type="entry name" value="UNNAMED PRODUCT-RELATED"/>
    <property type="match status" value="1"/>
</dbReference>
<reference evidence="5 6" key="1">
    <citation type="submission" date="2019-03" db="EMBL/GenBank/DDBJ databases">
        <title>Metabolic potential of uncultured bacteria and archaea associated with petroleum seepage in deep-sea sediments.</title>
        <authorList>
            <person name="Dong X."/>
            <person name="Hubert C."/>
        </authorList>
    </citation>
    <scope>NUCLEOTIDE SEQUENCE [LARGE SCALE GENOMIC DNA]</scope>
    <source>
        <strain evidence="5">E44_bin18</strain>
    </source>
</reference>
<dbReference type="InterPro" id="IPR050955">
    <property type="entry name" value="Plant_Biomass_Hydrol_Est"/>
</dbReference>
<dbReference type="Pfam" id="PF02230">
    <property type="entry name" value="Abhydrolase_2"/>
    <property type="match status" value="1"/>
</dbReference>
<dbReference type="Proteomes" id="UP000315525">
    <property type="component" value="Unassembled WGS sequence"/>
</dbReference>
<keyword evidence="2" id="KW-0378">Hydrolase</keyword>